<evidence type="ECO:0000313" key="2">
    <source>
        <dbReference type="EMBL" id="SNZ05112.1"/>
    </source>
</evidence>
<keyword evidence="3" id="KW-1185">Reference proteome</keyword>
<dbReference type="EMBL" id="OBEJ01000001">
    <property type="protein sequence ID" value="SNZ05112.1"/>
    <property type="molecule type" value="Genomic_DNA"/>
</dbReference>
<dbReference type="Proteomes" id="UP000219453">
    <property type="component" value="Unassembled WGS sequence"/>
</dbReference>
<dbReference type="AlphaFoldDB" id="A0A285N6L5"/>
<dbReference type="RefSeq" id="WP_097007766.1">
    <property type="nucleotide sequence ID" value="NZ_OBEJ01000001.1"/>
</dbReference>
<feature type="coiled-coil region" evidence="1">
    <location>
        <begin position="34"/>
        <end position="64"/>
    </location>
</feature>
<dbReference type="InterPro" id="IPR010368">
    <property type="entry name" value="Com_YlbF"/>
</dbReference>
<dbReference type="OrthoDB" id="211540at2157"/>
<organism evidence="2 3">
    <name type="scientific">Natronoarchaeum philippinense</name>
    <dbReference type="NCBI Taxonomy" id="558529"/>
    <lineage>
        <taxon>Archaea</taxon>
        <taxon>Methanobacteriati</taxon>
        <taxon>Methanobacteriota</taxon>
        <taxon>Stenosarchaea group</taxon>
        <taxon>Halobacteria</taxon>
        <taxon>Halobacteriales</taxon>
        <taxon>Natronoarchaeaceae</taxon>
    </lineage>
</organism>
<sequence length="130" mass="14644">MSIDTDAGQFETDVEALGRQLGEAIEDLPEYRALQDAKAAVEESENAQERIEEFEQLRQEFQLARQTGDASQEDLRELQQAQQELHNIPVMSEYLEAQNRLDARLEAINEAISEPLDIDFGEEAGGCCND</sequence>
<protein>
    <submittedName>
        <fullName evidence="2">Cell fate regulator YlbF, YheA/YmcA/DUF963 family (Controls sporulation, competence, biofilm development)</fullName>
    </submittedName>
</protein>
<keyword evidence="1" id="KW-0175">Coiled coil</keyword>
<proteinExistence type="predicted"/>
<dbReference type="Gene3D" id="1.20.1500.10">
    <property type="entry name" value="YheA/YmcA-like"/>
    <property type="match status" value="1"/>
</dbReference>
<evidence type="ECO:0000256" key="1">
    <source>
        <dbReference type="SAM" id="Coils"/>
    </source>
</evidence>
<accession>A0A285N6L5</accession>
<gene>
    <name evidence="2" type="ORF">SAMN06269185_0775</name>
</gene>
<dbReference type="InterPro" id="IPR023378">
    <property type="entry name" value="YheA/YmcA-like_dom_sf"/>
</dbReference>
<evidence type="ECO:0000313" key="3">
    <source>
        <dbReference type="Proteomes" id="UP000219453"/>
    </source>
</evidence>
<dbReference type="Pfam" id="PF06133">
    <property type="entry name" value="Com_YlbF"/>
    <property type="match status" value="1"/>
</dbReference>
<reference evidence="3" key="1">
    <citation type="submission" date="2017-09" db="EMBL/GenBank/DDBJ databases">
        <authorList>
            <person name="Varghese N."/>
            <person name="Submissions S."/>
        </authorList>
    </citation>
    <scope>NUCLEOTIDE SEQUENCE [LARGE SCALE GENOMIC DNA]</scope>
    <source>
        <strain evidence="3">DSM 27208</strain>
    </source>
</reference>
<name>A0A285N6L5_NATPI</name>
<dbReference type="SUPFAM" id="SSF158622">
    <property type="entry name" value="YheA/YmcA-like"/>
    <property type="match status" value="1"/>
</dbReference>